<dbReference type="Proteomes" id="UP001549143">
    <property type="component" value="Unassembled WGS sequence"/>
</dbReference>
<evidence type="ECO:0000313" key="2">
    <source>
        <dbReference type="Proteomes" id="UP001549143"/>
    </source>
</evidence>
<keyword evidence="2" id="KW-1185">Reference proteome</keyword>
<sequence>MDKDLLRAIFLPTLDEPIKNMDAKKIKLAHYTSFEVALQIIEGEAVWMRDVSYMNDISEVRYGIQAVDAFISETADRKMLVDTLDAV</sequence>
<accession>A0ABV2KMS7</accession>
<organism evidence="1 2">
    <name type="scientific">Aquamicrobium ahrensii</name>
    <dbReference type="NCBI Taxonomy" id="469551"/>
    <lineage>
        <taxon>Bacteria</taxon>
        <taxon>Pseudomonadati</taxon>
        <taxon>Pseudomonadota</taxon>
        <taxon>Alphaproteobacteria</taxon>
        <taxon>Hyphomicrobiales</taxon>
        <taxon>Phyllobacteriaceae</taxon>
        <taxon>Aquamicrobium</taxon>
    </lineage>
</organism>
<name>A0ABV2KMS7_9HYPH</name>
<dbReference type="EMBL" id="JBEPMN010000005">
    <property type="protein sequence ID" value="MET3661388.1"/>
    <property type="molecule type" value="Genomic_DNA"/>
</dbReference>
<dbReference type="RefSeq" id="WP_354151273.1">
    <property type="nucleotide sequence ID" value="NZ_JBEPMN010000005.1"/>
</dbReference>
<evidence type="ECO:0000313" key="1">
    <source>
        <dbReference type="EMBL" id="MET3661388.1"/>
    </source>
</evidence>
<protein>
    <submittedName>
        <fullName evidence="1">Uncharacterized protein</fullName>
    </submittedName>
</protein>
<reference evidence="1 2" key="1">
    <citation type="submission" date="2024-06" db="EMBL/GenBank/DDBJ databases">
        <title>Genomic Encyclopedia of Type Strains, Phase IV (KMG-IV): sequencing the most valuable type-strain genomes for metagenomic binning, comparative biology and taxonomic classification.</title>
        <authorList>
            <person name="Goeker M."/>
        </authorList>
    </citation>
    <scope>NUCLEOTIDE SEQUENCE [LARGE SCALE GENOMIC DNA]</scope>
    <source>
        <strain evidence="1 2">DSM 19730</strain>
    </source>
</reference>
<proteinExistence type="predicted"/>
<comment type="caution">
    <text evidence="1">The sequence shown here is derived from an EMBL/GenBank/DDBJ whole genome shotgun (WGS) entry which is preliminary data.</text>
</comment>
<gene>
    <name evidence="1" type="ORF">ABID44_001714</name>
</gene>